<evidence type="ECO:0000256" key="1">
    <source>
        <dbReference type="ARBA" id="ARBA00022690"/>
    </source>
</evidence>
<dbReference type="PANTHER" id="PTHR47364:SF2">
    <property type="entry name" value="CYSTEINE PROTEINASE INHIBITOR 5"/>
    <property type="match status" value="1"/>
</dbReference>
<dbReference type="PANTHER" id="PTHR47364">
    <property type="entry name" value="CYSTEINE PROTEINASE INHIBITOR 5"/>
    <property type="match status" value="1"/>
</dbReference>
<dbReference type="Proteomes" id="UP001324115">
    <property type="component" value="Unassembled WGS sequence"/>
</dbReference>
<feature type="domain" description="Cystatin" evidence="4">
    <location>
        <begin position="39"/>
        <end position="99"/>
    </location>
</feature>
<evidence type="ECO:0000313" key="5">
    <source>
        <dbReference type="EMBL" id="KAK4587013.1"/>
    </source>
</evidence>
<accession>A0AAN7F6N7</accession>
<gene>
    <name evidence="5" type="ORF">RGQ29_023945</name>
</gene>
<keyword evidence="3" id="KW-0732">Signal</keyword>
<evidence type="ECO:0000256" key="3">
    <source>
        <dbReference type="SAM" id="SignalP"/>
    </source>
</evidence>
<dbReference type="Gene3D" id="3.10.450.10">
    <property type="match status" value="1"/>
</dbReference>
<feature type="signal peptide" evidence="3">
    <location>
        <begin position="1"/>
        <end position="22"/>
    </location>
</feature>
<organism evidence="5 6">
    <name type="scientific">Quercus rubra</name>
    <name type="common">Northern red oak</name>
    <name type="synonym">Quercus borealis</name>
    <dbReference type="NCBI Taxonomy" id="3512"/>
    <lineage>
        <taxon>Eukaryota</taxon>
        <taxon>Viridiplantae</taxon>
        <taxon>Streptophyta</taxon>
        <taxon>Embryophyta</taxon>
        <taxon>Tracheophyta</taxon>
        <taxon>Spermatophyta</taxon>
        <taxon>Magnoliopsida</taxon>
        <taxon>eudicotyledons</taxon>
        <taxon>Gunneridae</taxon>
        <taxon>Pentapetalae</taxon>
        <taxon>rosids</taxon>
        <taxon>fabids</taxon>
        <taxon>Fagales</taxon>
        <taxon>Fagaceae</taxon>
        <taxon>Quercus</taxon>
    </lineage>
</organism>
<reference evidence="5 6" key="1">
    <citation type="journal article" date="2023" name="G3 (Bethesda)">
        <title>A haplotype-resolved chromosome-scale genome for Quercus rubra L. provides insights into the genetics of adaptive traits for red oak species.</title>
        <authorList>
            <person name="Kapoor B."/>
            <person name="Jenkins J."/>
            <person name="Schmutz J."/>
            <person name="Zhebentyayeva T."/>
            <person name="Kuelheim C."/>
            <person name="Coggeshall M."/>
            <person name="Heim C."/>
            <person name="Lasky J.R."/>
            <person name="Leites L."/>
            <person name="Islam-Faridi N."/>
            <person name="Romero-Severson J."/>
            <person name="DeLeo V.L."/>
            <person name="Lucas S.M."/>
            <person name="Lazic D."/>
            <person name="Gailing O."/>
            <person name="Carlson J."/>
            <person name="Staton M."/>
        </authorList>
    </citation>
    <scope>NUCLEOTIDE SEQUENCE [LARGE SCALE GENOMIC DNA]</scope>
    <source>
        <strain evidence="5">Pseudo-F2</strain>
    </source>
</reference>
<keyword evidence="2" id="KW-0789">Thiol protease inhibitor</keyword>
<protein>
    <recommendedName>
        <fullName evidence="4">Cystatin domain-containing protein</fullName>
    </recommendedName>
</protein>
<dbReference type="AlphaFoldDB" id="A0AAN7F6N7"/>
<evidence type="ECO:0000256" key="2">
    <source>
        <dbReference type="ARBA" id="ARBA00022704"/>
    </source>
</evidence>
<dbReference type="InterPro" id="IPR000010">
    <property type="entry name" value="Cystatin_dom"/>
</dbReference>
<feature type="chain" id="PRO_5042849126" description="Cystatin domain-containing protein" evidence="3">
    <location>
        <begin position="23"/>
        <end position="99"/>
    </location>
</feature>
<dbReference type="SUPFAM" id="SSF54403">
    <property type="entry name" value="Cystatin/monellin"/>
    <property type="match status" value="1"/>
</dbReference>
<keyword evidence="6" id="KW-1185">Reference proteome</keyword>
<evidence type="ECO:0000313" key="6">
    <source>
        <dbReference type="Proteomes" id="UP001324115"/>
    </source>
</evidence>
<dbReference type="InterPro" id="IPR046350">
    <property type="entry name" value="Cystatin_sf"/>
</dbReference>
<dbReference type="CDD" id="cd00042">
    <property type="entry name" value="CY"/>
    <property type="match status" value="1"/>
</dbReference>
<dbReference type="Pfam" id="PF16845">
    <property type="entry name" value="SQAPI"/>
    <property type="match status" value="1"/>
</dbReference>
<sequence>MKAQKYCFYLLSLLILPIYATSRGGKHGGLDATDDWQPITNINDESVQKIGQFVVFEYNKNLSSNLVFDKVVSGESRFSGGTYYRLVLAAKNGGNTRNY</sequence>
<keyword evidence="1" id="KW-0646">Protease inhibitor</keyword>
<proteinExistence type="predicted"/>
<dbReference type="EMBL" id="JAXUIC010000006">
    <property type="protein sequence ID" value="KAK4587013.1"/>
    <property type="molecule type" value="Genomic_DNA"/>
</dbReference>
<name>A0AAN7F6N7_QUERU</name>
<dbReference type="GO" id="GO:0004869">
    <property type="term" value="F:cysteine-type endopeptidase inhibitor activity"/>
    <property type="evidence" value="ECO:0007669"/>
    <property type="project" value="UniProtKB-KW"/>
</dbReference>
<comment type="caution">
    <text evidence="5">The sequence shown here is derived from an EMBL/GenBank/DDBJ whole genome shotgun (WGS) entry which is preliminary data.</text>
</comment>
<evidence type="ECO:0000259" key="4">
    <source>
        <dbReference type="Pfam" id="PF16845"/>
    </source>
</evidence>